<dbReference type="PANTHER" id="PTHR43903">
    <property type="entry name" value="NEUROLIGIN"/>
    <property type="match status" value="1"/>
</dbReference>
<dbReference type="PROSITE" id="PS00941">
    <property type="entry name" value="CARBOXYLESTERASE_B_2"/>
    <property type="match status" value="1"/>
</dbReference>
<reference evidence="7 8" key="1">
    <citation type="submission" date="2024-05" db="EMBL/GenBank/DDBJ databases">
        <authorList>
            <person name="Wallberg A."/>
        </authorList>
    </citation>
    <scope>NUCLEOTIDE SEQUENCE [LARGE SCALE GENOMIC DNA]</scope>
</reference>
<protein>
    <recommendedName>
        <fullName evidence="6">Carboxylesterase type B domain-containing protein</fullName>
    </recommendedName>
</protein>
<feature type="domain" description="Carboxylesterase type B" evidence="6">
    <location>
        <begin position="27"/>
        <end position="584"/>
    </location>
</feature>
<keyword evidence="4" id="KW-0812">Transmembrane</keyword>
<gene>
    <name evidence="7" type="ORF">MNOR_LOCUS20132</name>
</gene>
<feature type="signal peptide" evidence="5">
    <location>
        <begin position="1"/>
        <end position="21"/>
    </location>
</feature>
<keyword evidence="2 5" id="KW-0732">Signal</keyword>
<evidence type="ECO:0000259" key="6">
    <source>
        <dbReference type="Pfam" id="PF00135"/>
    </source>
</evidence>
<evidence type="ECO:0000313" key="8">
    <source>
        <dbReference type="Proteomes" id="UP001497623"/>
    </source>
</evidence>
<keyword evidence="3" id="KW-0325">Glycoprotein</keyword>
<dbReference type="InterPro" id="IPR051093">
    <property type="entry name" value="Neuroligin/BSAL"/>
</dbReference>
<comment type="caution">
    <text evidence="7">The sequence shown here is derived from an EMBL/GenBank/DDBJ whole genome shotgun (WGS) entry which is preliminary data.</text>
</comment>
<feature type="chain" id="PRO_5043696564" description="Carboxylesterase type B domain-containing protein" evidence="5">
    <location>
        <begin position="22"/>
        <end position="843"/>
    </location>
</feature>
<dbReference type="Pfam" id="PF00135">
    <property type="entry name" value="COesterase"/>
    <property type="match status" value="1"/>
</dbReference>
<feature type="non-terminal residue" evidence="7">
    <location>
        <position position="843"/>
    </location>
</feature>
<evidence type="ECO:0000256" key="5">
    <source>
        <dbReference type="SAM" id="SignalP"/>
    </source>
</evidence>
<keyword evidence="8" id="KW-1185">Reference proteome</keyword>
<dbReference type="Gene3D" id="3.40.50.1820">
    <property type="entry name" value="alpha/beta hydrolase"/>
    <property type="match status" value="1"/>
</dbReference>
<evidence type="ECO:0000256" key="2">
    <source>
        <dbReference type="ARBA" id="ARBA00022729"/>
    </source>
</evidence>
<dbReference type="InterPro" id="IPR029058">
    <property type="entry name" value="AB_hydrolase_fold"/>
</dbReference>
<proteinExistence type="inferred from homology"/>
<dbReference type="AlphaFoldDB" id="A0AAV2R337"/>
<comment type="similarity">
    <text evidence="1">Belongs to the type-B carboxylesterase/lipase family.</text>
</comment>
<evidence type="ECO:0000313" key="7">
    <source>
        <dbReference type="EMBL" id="CAL4113488.1"/>
    </source>
</evidence>
<dbReference type="SUPFAM" id="SSF53474">
    <property type="entry name" value="alpha/beta-Hydrolases"/>
    <property type="match status" value="1"/>
</dbReference>
<evidence type="ECO:0000256" key="4">
    <source>
        <dbReference type="SAM" id="Phobius"/>
    </source>
</evidence>
<dbReference type="InterPro" id="IPR002018">
    <property type="entry name" value="CarbesteraseB"/>
</dbReference>
<accession>A0AAV2R337</accession>
<keyword evidence="4" id="KW-1133">Transmembrane helix</keyword>
<dbReference type="EMBL" id="CAXKWB010015359">
    <property type="protein sequence ID" value="CAL4113488.1"/>
    <property type="molecule type" value="Genomic_DNA"/>
</dbReference>
<evidence type="ECO:0000256" key="1">
    <source>
        <dbReference type="ARBA" id="ARBA00005964"/>
    </source>
</evidence>
<organism evidence="7 8">
    <name type="scientific">Meganyctiphanes norvegica</name>
    <name type="common">Northern krill</name>
    <name type="synonym">Thysanopoda norvegica</name>
    <dbReference type="NCBI Taxonomy" id="48144"/>
    <lineage>
        <taxon>Eukaryota</taxon>
        <taxon>Metazoa</taxon>
        <taxon>Ecdysozoa</taxon>
        <taxon>Arthropoda</taxon>
        <taxon>Crustacea</taxon>
        <taxon>Multicrustacea</taxon>
        <taxon>Malacostraca</taxon>
        <taxon>Eumalacostraca</taxon>
        <taxon>Eucarida</taxon>
        <taxon>Euphausiacea</taxon>
        <taxon>Euphausiidae</taxon>
        <taxon>Meganyctiphanes</taxon>
    </lineage>
</organism>
<dbReference type="Proteomes" id="UP001497623">
    <property type="component" value="Unassembled WGS sequence"/>
</dbReference>
<keyword evidence="4" id="KW-0472">Membrane</keyword>
<feature type="transmembrane region" description="Helical" evidence="4">
    <location>
        <begin position="714"/>
        <end position="738"/>
    </location>
</feature>
<dbReference type="InterPro" id="IPR019819">
    <property type="entry name" value="Carboxylesterase_B_CS"/>
</dbReference>
<sequence length="843" mass="90895">MKVWPWAWLLTLAALVHPTFSGLTKTRLVHTKYGQVQGFIRQLGSLMGRVEAFLGVPYASPPTEEGRFTPTNTPTPWDGVLDATRAGPVCPQLVPEPGDEKPQEVSLPRECAAFINKLRPLLSNQSEDCLTLNIYSPISVIAGSEVYPVLLYIHGESFSWGAGSLYDGSVLAAYARVVVVTINYRLGPLGFLNSYGGSTGGGVVSNFALLDQIAALNWVAENIREFNGDPSRVTVFGRDTGAACISYLMDSPIVPPGLFHRVVLVSGSSQCPWPHVESPLRSTLRLAVALGCPVPEHPGAAHPNTVACLRRANLATLMNAARTVHPPAFMSAWGPSEDGVVVAGRRATMTGGGGGRSKVEVMIGFSPWESWSWLGDTLLMEGVDELTFTRVARTWVRNTKRHHLREVLAAALQEYTDWSAVHAGPLTRRDLLLNMLADAGVVAPLHQTADHLSQTNKVYMFLCDITQGFNRKDGLSSHESHRSQQPGWELGLLWGAGLSSATMSPGAPPPPLPGPVLNQLSEGVITHLTNFAKTGDPNLPRESPSPGFASVAWPRYRPDTRNYFKIGVPPMVGSQYRAHQLALWSWLVPELEAAGRTYPPEHNSWELTDDPSLFYGPVMPPDPWYFLPPGATATAGEAENGLEHGGRAGAVVTSTTISTVMATVEPRGGPASSVRGRPTAPAVTTTLALAPTAFSSNNLSGQNDRGEYVRYSTALLITVGLGVSLLLLNALIFMLLFWRRPHQHPCQVQHPQGHVDAHLMAAGGMGHPTLGGPPDCVKASYEKLHLTSDQIQQLTRLERKGCGGGSGMIERETSFSVSNLLDHSTGATDDQGQFRAQSIHTLS</sequence>
<name>A0AAV2R337_MEGNR</name>
<evidence type="ECO:0000256" key="3">
    <source>
        <dbReference type="ARBA" id="ARBA00023180"/>
    </source>
</evidence>